<accession>A0A6S7J0V8</accession>
<dbReference type="AlphaFoldDB" id="A0A6S7J0V8"/>
<name>A0A6S7J0V8_PARCT</name>
<keyword evidence="3" id="KW-1185">Reference proteome</keyword>
<dbReference type="OrthoDB" id="6099736at2759"/>
<feature type="region of interest" description="Disordered" evidence="1">
    <location>
        <begin position="150"/>
        <end position="210"/>
    </location>
</feature>
<organism evidence="2 3">
    <name type="scientific">Paramuricea clavata</name>
    <name type="common">Red gorgonian</name>
    <name type="synonym">Violescent sea-whip</name>
    <dbReference type="NCBI Taxonomy" id="317549"/>
    <lineage>
        <taxon>Eukaryota</taxon>
        <taxon>Metazoa</taxon>
        <taxon>Cnidaria</taxon>
        <taxon>Anthozoa</taxon>
        <taxon>Octocorallia</taxon>
        <taxon>Malacalcyonacea</taxon>
        <taxon>Plexauridae</taxon>
        <taxon>Paramuricea</taxon>
    </lineage>
</organism>
<gene>
    <name evidence="2" type="ORF">PACLA_8A038875</name>
</gene>
<evidence type="ECO:0000256" key="1">
    <source>
        <dbReference type="SAM" id="MobiDB-lite"/>
    </source>
</evidence>
<comment type="caution">
    <text evidence="2">The sequence shown here is derived from an EMBL/GenBank/DDBJ whole genome shotgun (WGS) entry which is preliminary data.</text>
</comment>
<protein>
    <submittedName>
        <fullName evidence="2">Uncharacterized protein</fullName>
    </submittedName>
</protein>
<evidence type="ECO:0000313" key="2">
    <source>
        <dbReference type="EMBL" id="CAB4007148.1"/>
    </source>
</evidence>
<sequence length="228" mass="25265">MAVPYIQSIPSEHIRIAYKDVTLSSGAGQNEGVFINILPGNPMVLGEAFRNVYDCGAESFKRIEIKLCETKQDWKINRYNTTTTSGKILLQKDLATLRIVCNNKIPIPSMDEREYFTELLGNQQKQVTASDLNFDARAASTSQININSHISSPVSKKAKRHKTKTVAMPVEISSSDDHSTDSSDTSSDDSESFDEGKRSKSQRTKNITVNIKDMTIGARKSVVIGCKK</sequence>
<proteinExistence type="predicted"/>
<dbReference type="Proteomes" id="UP001152795">
    <property type="component" value="Unassembled WGS sequence"/>
</dbReference>
<dbReference type="EMBL" id="CACRXK020005714">
    <property type="protein sequence ID" value="CAB4007148.1"/>
    <property type="molecule type" value="Genomic_DNA"/>
</dbReference>
<evidence type="ECO:0000313" key="3">
    <source>
        <dbReference type="Proteomes" id="UP001152795"/>
    </source>
</evidence>
<reference evidence="2" key="1">
    <citation type="submission" date="2020-04" db="EMBL/GenBank/DDBJ databases">
        <authorList>
            <person name="Alioto T."/>
            <person name="Alioto T."/>
            <person name="Gomez Garrido J."/>
        </authorList>
    </citation>
    <scope>NUCLEOTIDE SEQUENCE</scope>
    <source>
        <strain evidence="2">A484AB</strain>
    </source>
</reference>